<dbReference type="Proteomes" id="UP000070544">
    <property type="component" value="Unassembled WGS sequence"/>
</dbReference>
<proteinExistence type="predicted"/>
<sequence length="110" mass="12285">MPKPSDFLARRRLHRLRRAQPQLSYCHQPLALAMGSLLLFGWSTAVPQILVFDPVLDRNEVRLRHLGGRGLSAGAGIRGHPLRDMVADGFAADLEGGVLGEREHLRRVSW</sequence>
<accession>A0A139ATB8</accession>
<evidence type="ECO:0000313" key="1">
    <source>
        <dbReference type="EMBL" id="KXS19968.1"/>
    </source>
</evidence>
<reference evidence="1 2" key="1">
    <citation type="journal article" date="2015" name="Genome Biol. Evol.">
        <title>Phylogenomic analyses indicate that early fungi evolved digesting cell walls of algal ancestors of land plants.</title>
        <authorList>
            <person name="Chang Y."/>
            <person name="Wang S."/>
            <person name="Sekimoto S."/>
            <person name="Aerts A.L."/>
            <person name="Choi C."/>
            <person name="Clum A."/>
            <person name="LaButti K.M."/>
            <person name="Lindquist E.A."/>
            <person name="Yee Ngan C."/>
            <person name="Ohm R.A."/>
            <person name="Salamov A.A."/>
            <person name="Grigoriev I.V."/>
            <person name="Spatafora J.W."/>
            <person name="Berbee M.L."/>
        </authorList>
    </citation>
    <scope>NUCLEOTIDE SEQUENCE [LARGE SCALE GENOMIC DNA]</scope>
    <source>
        <strain evidence="1 2">JEL478</strain>
    </source>
</reference>
<evidence type="ECO:0000313" key="2">
    <source>
        <dbReference type="Proteomes" id="UP000070544"/>
    </source>
</evidence>
<name>A0A139ATB8_GONPJ</name>
<gene>
    <name evidence="1" type="ORF">M427DRAFT_131892</name>
</gene>
<organism evidence="1 2">
    <name type="scientific">Gonapodya prolifera (strain JEL478)</name>
    <name type="common">Monoblepharis prolifera</name>
    <dbReference type="NCBI Taxonomy" id="1344416"/>
    <lineage>
        <taxon>Eukaryota</taxon>
        <taxon>Fungi</taxon>
        <taxon>Fungi incertae sedis</taxon>
        <taxon>Chytridiomycota</taxon>
        <taxon>Chytridiomycota incertae sedis</taxon>
        <taxon>Monoblepharidomycetes</taxon>
        <taxon>Monoblepharidales</taxon>
        <taxon>Gonapodyaceae</taxon>
        <taxon>Gonapodya</taxon>
    </lineage>
</organism>
<protein>
    <submittedName>
        <fullName evidence="1">Uncharacterized protein</fullName>
    </submittedName>
</protein>
<keyword evidence="2" id="KW-1185">Reference proteome</keyword>
<dbReference type="AlphaFoldDB" id="A0A139ATB8"/>
<dbReference type="EMBL" id="KQ965737">
    <property type="protein sequence ID" value="KXS19968.1"/>
    <property type="molecule type" value="Genomic_DNA"/>
</dbReference>